<keyword evidence="11" id="KW-1185">Reference proteome</keyword>
<dbReference type="OrthoDB" id="6475849at2759"/>
<evidence type="ECO:0000259" key="8">
    <source>
        <dbReference type="Pfam" id="PF01431"/>
    </source>
</evidence>
<dbReference type="InterPro" id="IPR018497">
    <property type="entry name" value="Peptidase_M13_C"/>
</dbReference>
<protein>
    <recommendedName>
        <fullName evidence="12">Peptidase M13 C-terminal domain-containing protein</fullName>
    </recommendedName>
</protein>
<keyword evidence="7" id="KW-0482">Metalloprotease</keyword>
<dbReference type="Gene3D" id="3.40.390.10">
    <property type="entry name" value="Collagenase (Catalytic Domain)"/>
    <property type="match status" value="2"/>
</dbReference>
<reference evidence="10 11" key="1">
    <citation type="submission" date="2018-08" db="EMBL/GenBank/DDBJ databases">
        <authorList>
            <person name="Laetsch R D."/>
            <person name="Stevens L."/>
            <person name="Kumar S."/>
            <person name="Blaxter L. M."/>
        </authorList>
    </citation>
    <scope>NUCLEOTIDE SEQUENCE [LARGE SCALE GENOMIC DNA]</scope>
</reference>
<evidence type="ECO:0000259" key="9">
    <source>
        <dbReference type="Pfam" id="PF05649"/>
    </source>
</evidence>
<dbReference type="Pfam" id="PF01431">
    <property type="entry name" value="Peptidase_M13"/>
    <property type="match status" value="1"/>
</dbReference>
<dbReference type="Pfam" id="PF05649">
    <property type="entry name" value="Peptidase_M13_N"/>
    <property type="match status" value="1"/>
</dbReference>
<comment type="similarity">
    <text evidence="2">Belongs to the peptidase M13 family.</text>
</comment>
<dbReference type="SUPFAM" id="SSF55486">
    <property type="entry name" value="Metalloproteases ('zincins'), catalytic domain"/>
    <property type="match status" value="1"/>
</dbReference>
<dbReference type="InterPro" id="IPR008753">
    <property type="entry name" value="Peptidase_M13_N"/>
</dbReference>
<dbReference type="GO" id="GO:0046872">
    <property type="term" value="F:metal ion binding"/>
    <property type="evidence" value="ECO:0007669"/>
    <property type="project" value="UniProtKB-KW"/>
</dbReference>
<dbReference type="InterPro" id="IPR024079">
    <property type="entry name" value="MetalloPept_cat_dom_sf"/>
</dbReference>
<gene>
    <name evidence="10" type="ORF">NAV_LOCUS8136</name>
</gene>
<dbReference type="PROSITE" id="PS51885">
    <property type="entry name" value="NEPRILYSIN"/>
    <property type="match status" value="1"/>
</dbReference>
<feature type="non-terminal residue" evidence="10">
    <location>
        <position position="456"/>
    </location>
</feature>
<dbReference type="Proteomes" id="UP000276991">
    <property type="component" value="Unassembled WGS sequence"/>
</dbReference>
<evidence type="ECO:0000256" key="7">
    <source>
        <dbReference type="ARBA" id="ARBA00023049"/>
    </source>
</evidence>
<dbReference type="GO" id="GO:0005886">
    <property type="term" value="C:plasma membrane"/>
    <property type="evidence" value="ECO:0007669"/>
    <property type="project" value="TreeGrafter"/>
</dbReference>
<feature type="domain" description="Peptidase M13 C-terminal" evidence="8">
    <location>
        <begin position="308"/>
        <end position="456"/>
    </location>
</feature>
<evidence type="ECO:0000313" key="11">
    <source>
        <dbReference type="Proteomes" id="UP000276991"/>
    </source>
</evidence>
<evidence type="ECO:0000256" key="3">
    <source>
        <dbReference type="ARBA" id="ARBA00022670"/>
    </source>
</evidence>
<dbReference type="PRINTS" id="PR00786">
    <property type="entry name" value="NEPRILYSIN"/>
</dbReference>
<dbReference type="CDD" id="cd08662">
    <property type="entry name" value="M13"/>
    <property type="match status" value="1"/>
</dbReference>
<dbReference type="PANTHER" id="PTHR11733:SF230">
    <property type="entry name" value="NEPRILYSIN-2"/>
    <property type="match status" value="1"/>
</dbReference>
<keyword evidence="4" id="KW-0479">Metal-binding</keyword>
<dbReference type="GO" id="GO:0016485">
    <property type="term" value="P:protein processing"/>
    <property type="evidence" value="ECO:0007669"/>
    <property type="project" value="TreeGrafter"/>
</dbReference>
<comment type="cofactor">
    <cofactor evidence="1">
        <name>Zn(2+)</name>
        <dbReference type="ChEBI" id="CHEBI:29105"/>
    </cofactor>
</comment>
<evidence type="ECO:0008006" key="12">
    <source>
        <dbReference type="Google" id="ProtNLM"/>
    </source>
</evidence>
<name>A0A498SVL5_ACAVI</name>
<proteinExistence type="inferred from homology"/>
<keyword evidence="6" id="KW-0862">Zinc</keyword>
<organism evidence="10 11">
    <name type="scientific">Acanthocheilonema viteae</name>
    <name type="common">Filarial nematode worm</name>
    <name type="synonym">Dipetalonema viteae</name>
    <dbReference type="NCBI Taxonomy" id="6277"/>
    <lineage>
        <taxon>Eukaryota</taxon>
        <taxon>Metazoa</taxon>
        <taxon>Ecdysozoa</taxon>
        <taxon>Nematoda</taxon>
        <taxon>Chromadorea</taxon>
        <taxon>Rhabditida</taxon>
        <taxon>Spirurina</taxon>
        <taxon>Spiruromorpha</taxon>
        <taxon>Filarioidea</taxon>
        <taxon>Onchocercidae</taxon>
        <taxon>Acanthocheilonema</taxon>
    </lineage>
</organism>
<evidence type="ECO:0000256" key="1">
    <source>
        <dbReference type="ARBA" id="ARBA00001947"/>
    </source>
</evidence>
<dbReference type="InterPro" id="IPR000718">
    <property type="entry name" value="Peptidase_M13"/>
</dbReference>
<dbReference type="PANTHER" id="PTHR11733">
    <property type="entry name" value="ZINC METALLOPROTEASE FAMILY M13 NEPRILYSIN-RELATED"/>
    <property type="match status" value="1"/>
</dbReference>
<evidence type="ECO:0000256" key="4">
    <source>
        <dbReference type="ARBA" id="ARBA00022723"/>
    </source>
</evidence>
<sequence>MNANMDPCEDFYEYACGNWIKEHPIPDDAPSVSNFENLGQGLELALKGLLERKNVEGLDGEAVRKARAFYRLCLNETAIMNTWREAFDDAVEKFGGWPSLEQSDDKPRIPIEQMYGVMVAKFKCDSLFKATVQPDDKNSKQNILLIDQPALNLFARDFYILPETQEERLAYKTLIRDVLLLLQARVEAYNRDFDEILQFETDLANVEEMIDLIMAAFVDMLQTEDWLTERAKEFAKEKVDAMSKKIGYPNYLDDSKLVDNDYKDYIVYDNNYYKTKFQFYQMYQKDVLERIVEKVDRERWVAGAALVNAFYSPNTNEIIFPAGILQPVFYHKNFPRSMNFGGIGVVIGHEITHGFDDRGRLYDKYGNIRQWWDNATIEKFETKTKCIEDQYSAFVLEQIGMKVNGRSTKGENIADNGGLKQAYKAYKEYVRKHPQYSLLPGVNLTHDQLFFLNYAQ</sequence>
<dbReference type="AlphaFoldDB" id="A0A498SVL5"/>
<evidence type="ECO:0000256" key="6">
    <source>
        <dbReference type="ARBA" id="ARBA00022833"/>
    </source>
</evidence>
<dbReference type="EMBL" id="UPTC01002332">
    <property type="protein sequence ID" value="VBB33345.1"/>
    <property type="molecule type" value="Genomic_DNA"/>
</dbReference>
<evidence type="ECO:0000313" key="10">
    <source>
        <dbReference type="EMBL" id="VBB33345.1"/>
    </source>
</evidence>
<dbReference type="GO" id="GO:0004222">
    <property type="term" value="F:metalloendopeptidase activity"/>
    <property type="evidence" value="ECO:0007669"/>
    <property type="project" value="InterPro"/>
</dbReference>
<keyword evidence="3" id="KW-0645">Protease</keyword>
<keyword evidence="5" id="KW-0378">Hydrolase</keyword>
<dbReference type="STRING" id="6277.A0A498SVL5"/>
<evidence type="ECO:0000256" key="2">
    <source>
        <dbReference type="ARBA" id="ARBA00007357"/>
    </source>
</evidence>
<feature type="domain" description="Peptidase M13 N-terminal" evidence="9">
    <location>
        <begin position="7"/>
        <end position="206"/>
    </location>
</feature>
<accession>A0A498SVL5</accession>
<evidence type="ECO:0000256" key="5">
    <source>
        <dbReference type="ARBA" id="ARBA00022801"/>
    </source>
</evidence>